<keyword evidence="3" id="KW-1185">Reference proteome</keyword>
<proteinExistence type="predicted"/>
<evidence type="ECO:0000313" key="3">
    <source>
        <dbReference type="Proteomes" id="UP001159363"/>
    </source>
</evidence>
<name>A0ABQ9I3P0_9NEOP</name>
<feature type="region of interest" description="Disordered" evidence="1">
    <location>
        <begin position="202"/>
        <end position="226"/>
    </location>
</feature>
<accession>A0ABQ9I3P0</accession>
<dbReference type="Proteomes" id="UP001159363">
    <property type="component" value="Chromosome 3"/>
</dbReference>
<protein>
    <recommendedName>
        <fullName evidence="4">DDE-1 domain-containing protein</fullName>
    </recommendedName>
</protein>
<evidence type="ECO:0000313" key="2">
    <source>
        <dbReference type="EMBL" id="KAJ8891272.1"/>
    </source>
</evidence>
<gene>
    <name evidence="2" type="ORF">PR048_010788</name>
</gene>
<evidence type="ECO:0008006" key="4">
    <source>
        <dbReference type="Google" id="ProtNLM"/>
    </source>
</evidence>
<feature type="compositionally biased region" description="Basic and acidic residues" evidence="1">
    <location>
        <begin position="207"/>
        <end position="216"/>
    </location>
</feature>
<evidence type="ECO:0000256" key="1">
    <source>
        <dbReference type="SAM" id="MobiDB-lite"/>
    </source>
</evidence>
<sequence>MEAAVRDIVEDGVGLQKAALTYEIDKMTLLRYLAKPHLRNVALWLVCNGINANRNYIAPFLILPRVRAKEYIYNGATPGTMDIGHPKHSDWMKKKNFMQFLDHLVISETYISLDITDYAKKSGVILLTFPPHTSHSLYPLDVAVYSSLQGVRTPMKIHNIGEIVGAAPLSFTPRNIISGFKVTGIHPFNRDIFTDEDFLPASTTDRPNPEVSKENPSDQQTTASKGVKFKFRAWKIK</sequence>
<comment type="caution">
    <text evidence="2">The sequence shown here is derived from an EMBL/GenBank/DDBJ whole genome shotgun (WGS) entry which is preliminary data.</text>
</comment>
<reference evidence="2 3" key="1">
    <citation type="submission" date="2023-02" db="EMBL/GenBank/DDBJ databases">
        <title>LHISI_Scaffold_Assembly.</title>
        <authorList>
            <person name="Stuart O.P."/>
            <person name="Cleave R."/>
            <person name="Magrath M.J.L."/>
            <person name="Mikheyev A.S."/>
        </authorList>
    </citation>
    <scope>NUCLEOTIDE SEQUENCE [LARGE SCALE GENOMIC DNA]</scope>
    <source>
        <strain evidence="2">Daus_M_001</strain>
        <tissue evidence="2">Leg muscle</tissue>
    </source>
</reference>
<dbReference type="EMBL" id="JARBHB010000003">
    <property type="protein sequence ID" value="KAJ8891272.1"/>
    <property type="molecule type" value="Genomic_DNA"/>
</dbReference>
<organism evidence="2 3">
    <name type="scientific">Dryococelus australis</name>
    <dbReference type="NCBI Taxonomy" id="614101"/>
    <lineage>
        <taxon>Eukaryota</taxon>
        <taxon>Metazoa</taxon>
        <taxon>Ecdysozoa</taxon>
        <taxon>Arthropoda</taxon>
        <taxon>Hexapoda</taxon>
        <taxon>Insecta</taxon>
        <taxon>Pterygota</taxon>
        <taxon>Neoptera</taxon>
        <taxon>Polyneoptera</taxon>
        <taxon>Phasmatodea</taxon>
        <taxon>Verophasmatodea</taxon>
        <taxon>Anareolatae</taxon>
        <taxon>Phasmatidae</taxon>
        <taxon>Eurycanthinae</taxon>
        <taxon>Dryococelus</taxon>
    </lineage>
</organism>